<dbReference type="GO" id="GO:0008270">
    <property type="term" value="F:zinc ion binding"/>
    <property type="evidence" value="ECO:0007669"/>
    <property type="project" value="UniProtKB-UniRule"/>
</dbReference>
<organism evidence="6 7">
    <name type="scientific">Aceticella autotrophica</name>
    <dbReference type="NCBI Taxonomy" id="2755338"/>
    <lineage>
        <taxon>Bacteria</taxon>
        <taxon>Bacillati</taxon>
        <taxon>Bacillota</taxon>
        <taxon>Clostridia</taxon>
        <taxon>Thermoanaerobacterales</taxon>
        <taxon>Thermoanaerobacteraceae</taxon>
        <taxon>Aceticella</taxon>
    </lineage>
</organism>
<dbReference type="InterPro" id="IPR016195">
    <property type="entry name" value="Pol/histidinol_Pase-like"/>
</dbReference>
<dbReference type="HAMAP" id="MF_01561">
    <property type="entry name" value="YcdX_phosphat"/>
    <property type="match status" value="1"/>
</dbReference>
<reference evidence="6" key="1">
    <citation type="submission" date="2020-08" db="EMBL/GenBank/DDBJ databases">
        <title>Genomic insights into the carbon and energy metabolism of the first obligate autotrophic acetogenic bacterium Aceticella autotrophica gen. nov., sp. nov.</title>
        <authorList>
            <person name="Toshchakov S.V."/>
            <person name="Elcheninov A.G."/>
            <person name="Kublanov I.V."/>
            <person name="Frolov E.N."/>
            <person name="Lebedinsky A.V."/>
        </authorList>
    </citation>
    <scope>NUCLEOTIDE SEQUENCE</scope>
    <source>
        <strain evidence="6">3443-3Ac</strain>
    </source>
</reference>
<feature type="binding site" evidence="4">
    <location>
        <position position="8"/>
    </location>
    <ligand>
        <name>Zn(2+)</name>
        <dbReference type="ChEBI" id="CHEBI:29105"/>
        <label>1</label>
    </ligand>
</feature>
<evidence type="ECO:0000256" key="2">
    <source>
        <dbReference type="ARBA" id="ARBA00022801"/>
    </source>
</evidence>
<dbReference type="Pfam" id="PF02811">
    <property type="entry name" value="PHP"/>
    <property type="match status" value="1"/>
</dbReference>
<dbReference type="EMBL" id="CP060096">
    <property type="protein sequence ID" value="QSZ28129.1"/>
    <property type="molecule type" value="Genomic_DNA"/>
</dbReference>
<feature type="binding site" evidence="4">
    <location>
        <position position="16"/>
    </location>
    <ligand>
        <name>Zn(2+)</name>
        <dbReference type="ChEBI" id="CHEBI:29105"/>
        <label>2</label>
    </ligand>
</feature>
<evidence type="ECO:0000313" key="7">
    <source>
        <dbReference type="Proteomes" id="UP000671913"/>
    </source>
</evidence>
<evidence type="ECO:0000256" key="3">
    <source>
        <dbReference type="ARBA" id="ARBA00022833"/>
    </source>
</evidence>
<dbReference type="GO" id="GO:0016791">
    <property type="term" value="F:phosphatase activity"/>
    <property type="evidence" value="ECO:0007669"/>
    <property type="project" value="UniProtKB-UniRule"/>
</dbReference>
<dbReference type="Gene3D" id="3.20.20.140">
    <property type="entry name" value="Metal-dependent hydrolases"/>
    <property type="match status" value="1"/>
</dbReference>
<dbReference type="InterPro" id="IPR003141">
    <property type="entry name" value="Pol/His_phosphatase_N"/>
</dbReference>
<dbReference type="PANTHER" id="PTHR36928:SF1">
    <property type="entry name" value="PHOSPHATASE YCDX-RELATED"/>
    <property type="match status" value="1"/>
</dbReference>
<dbReference type="PANTHER" id="PTHR36928">
    <property type="entry name" value="PHOSPHATASE YCDX-RELATED"/>
    <property type="match status" value="1"/>
</dbReference>
<feature type="binding site" evidence="4">
    <location>
        <position position="10"/>
    </location>
    <ligand>
        <name>Zn(2+)</name>
        <dbReference type="ChEBI" id="CHEBI:29105"/>
        <label>1</label>
    </ligand>
</feature>
<dbReference type="SUPFAM" id="SSF89550">
    <property type="entry name" value="PHP domain-like"/>
    <property type="match status" value="1"/>
</dbReference>
<dbReference type="Proteomes" id="UP000671913">
    <property type="component" value="Chromosome"/>
</dbReference>
<dbReference type="InterPro" id="IPR050243">
    <property type="entry name" value="PHP_phosphatase"/>
</dbReference>
<proteinExistence type="inferred from homology"/>
<name>A0A975AX66_9THEO</name>
<keyword evidence="3 4" id="KW-0862">Zinc</keyword>
<keyword evidence="2 4" id="KW-0378">Hydrolase</keyword>
<dbReference type="RefSeq" id="WP_284680866.1">
    <property type="nucleotide sequence ID" value="NZ_CP060096.1"/>
</dbReference>
<dbReference type="KEGG" id="aaut:ACETAC_04575"/>
<comment type="similarity">
    <text evidence="4">Belongs to the PHP family.</text>
</comment>
<dbReference type="InterPro" id="IPR004013">
    <property type="entry name" value="PHP_dom"/>
</dbReference>
<dbReference type="GO" id="GO:0005829">
    <property type="term" value="C:cytosol"/>
    <property type="evidence" value="ECO:0007669"/>
    <property type="project" value="TreeGrafter"/>
</dbReference>
<feature type="domain" description="Polymerase/histidinol phosphatase N-terminal" evidence="5">
    <location>
        <begin position="5"/>
        <end position="79"/>
    </location>
</feature>
<feature type="binding site" evidence="4">
    <location>
        <position position="102"/>
    </location>
    <ligand>
        <name>Zn(2+)</name>
        <dbReference type="ChEBI" id="CHEBI:29105"/>
        <label>3</label>
    </ligand>
</feature>
<evidence type="ECO:0000313" key="6">
    <source>
        <dbReference type="EMBL" id="QSZ28129.1"/>
    </source>
</evidence>
<accession>A0A975AX66</accession>
<sequence>MKLVLDTHTHTIASGHAYSTIIENAREASKKGLKLICMTDHGPCMFGAPHLYYFGNLKVVPSIIEGVEIIKGVEANIIDTNGKLDIPDRILDDLDIVIASLHEACFEYRDIGSNTKALINAIKNPYVDIIGHSGNPLFPIDIDEVLLAAKEYDTHIEINNSSFIVSRVGSCENCLKIAQKAAKIGVRISVGSDAHIAFDIGRFDKALEIIEKVRINEDMVLNTSVDKFKKYLKGKGKLKG</sequence>
<dbReference type="SMART" id="SM00481">
    <property type="entry name" value="POLIIIAc"/>
    <property type="match status" value="1"/>
</dbReference>
<feature type="binding site" evidence="4">
    <location>
        <position position="193"/>
    </location>
    <ligand>
        <name>Zn(2+)</name>
        <dbReference type="ChEBI" id="CHEBI:29105"/>
        <label>1</label>
    </ligand>
</feature>
<feature type="binding site" evidence="4">
    <location>
        <position position="74"/>
    </location>
    <ligand>
        <name>Zn(2+)</name>
        <dbReference type="ChEBI" id="CHEBI:29105"/>
        <label>1</label>
    </ligand>
</feature>
<dbReference type="InterPro" id="IPR023710">
    <property type="entry name" value="Phosphatase_YcdX_put"/>
</dbReference>
<dbReference type="AlphaFoldDB" id="A0A975AX66"/>
<protein>
    <submittedName>
        <fullName evidence="6">Phosphatase</fullName>
    </submittedName>
</protein>
<gene>
    <name evidence="6" type="ORF">ACETAC_04575</name>
</gene>
<feature type="binding site" evidence="4">
    <location>
        <position position="132"/>
    </location>
    <ligand>
        <name>Zn(2+)</name>
        <dbReference type="ChEBI" id="CHEBI:29105"/>
        <label>3</label>
    </ligand>
</feature>
<evidence type="ECO:0000256" key="1">
    <source>
        <dbReference type="ARBA" id="ARBA00022723"/>
    </source>
</evidence>
<feature type="binding site" evidence="4">
    <location>
        <position position="41"/>
    </location>
    <ligand>
        <name>Zn(2+)</name>
        <dbReference type="ChEBI" id="CHEBI:29105"/>
        <label>2</label>
    </ligand>
</feature>
<feature type="binding site" evidence="4">
    <location>
        <position position="195"/>
    </location>
    <ligand>
        <name>Zn(2+)</name>
        <dbReference type="ChEBI" id="CHEBI:29105"/>
        <label>2</label>
    </ligand>
</feature>
<comment type="cofactor">
    <cofactor evidence="4">
        <name>Zn(2+)</name>
        <dbReference type="ChEBI" id="CHEBI:29105"/>
    </cofactor>
    <text evidence="4">Binds 3 Zn(2+) ions per subunit.</text>
</comment>
<evidence type="ECO:0000256" key="4">
    <source>
        <dbReference type="HAMAP-Rule" id="MF_01561"/>
    </source>
</evidence>
<dbReference type="CDD" id="cd07437">
    <property type="entry name" value="PHP_HisPPase_Ycdx_like"/>
    <property type="match status" value="1"/>
</dbReference>
<keyword evidence="1 4" id="KW-0479">Metal-binding</keyword>
<evidence type="ECO:0000259" key="5">
    <source>
        <dbReference type="SMART" id="SM00481"/>
    </source>
</evidence>
<keyword evidence="7" id="KW-1185">Reference proteome</keyword>
<feature type="binding site" evidence="4">
    <location>
        <position position="74"/>
    </location>
    <ligand>
        <name>Zn(2+)</name>
        <dbReference type="ChEBI" id="CHEBI:29105"/>
        <label>3</label>
    </ligand>
</feature>
<dbReference type="NCBIfam" id="NF006702">
    <property type="entry name" value="PRK09248.1"/>
    <property type="match status" value="1"/>
</dbReference>